<dbReference type="Proteomes" id="UP000244336">
    <property type="component" value="Chromosome 4"/>
</dbReference>
<organism evidence="1 2">
    <name type="scientific">Panicum hallii var. hallii</name>
    <dbReference type="NCBI Taxonomy" id="1504633"/>
    <lineage>
        <taxon>Eukaryota</taxon>
        <taxon>Viridiplantae</taxon>
        <taxon>Streptophyta</taxon>
        <taxon>Embryophyta</taxon>
        <taxon>Tracheophyta</taxon>
        <taxon>Spermatophyta</taxon>
        <taxon>Magnoliopsida</taxon>
        <taxon>Liliopsida</taxon>
        <taxon>Poales</taxon>
        <taxon>Poaceae</taxon>
        <taxon>PACMAD clade</taxon>
        <taxon>Panicoideae</taxon>
        <taxon>Panicodae</taxon>
        <taxon>Paniceae</taxon>
        <taxon>Panicinae</taxon>
        <taxon>Panicum</taxon>
        <taxon>Panicum sect. Panicum</taxon>
    </lineage>
</organism>
<gene>
    <name evidence="1" type="ORF">GQ55_4G349000</name>
</gene>
<reference evidence="1 2" key="1">
    <citation type="submission" date="2018-04" db="EMBL/GenBank/DDBJ databases">
        <title>WGS assembly of Panicum hallii var. hallii HAL2.</title>
        <authorList>
            <person name="Lovell J."/>
            <person name="Jenkins J."/>
            <person name="Lowry D."/>
            <person name="Mamidi S."/>
            <person name="Sreedasyam A."/>
            <person name="Weng X."/>
            <person name="Barry K."/>
            <person name="Bonette J."/>
            <person name="Campitelli B."/>
            <person name="Daum C."/>
            <person name="Gordon S."/>
            <person name="Gould B."/>
            <person name="Lipzen A."/>
            <person name="MacQueen A."/>
            <person name="Palacio-Mejia J."/>
            <person name="Plott C."/>
            <person name="Shakirov E."/>
            <person name="Shu S."/>
            <person name="Yoshinaga Y."/>
            <person name="Zane M."/>
            <person name="Rokhsar D."/>
            <person name="Grimwood J."/>
            <person name="Schmutz J."/>
            <person name="Juenger T."/>
        </authorList>
    </citation>
    <scope>NUCLEOTIDE SEQUENCE [LARGE SCALE GENOMIC DNA]</scope>
    <source>
        <strain evidence="2">cv. HAL2</strain>
    </source>
</reference>
<keyword evidence="2" id="KW-1185">Reference proteome</keyword>
<sequence length="64" mass="7224">MELGQLSINNHWTEGISLCSANLIKHSPPLCSAHPIAVFTMLYKKPEDCLLVNDVVNYFSMYLL</sequence>
<evidence type="ECO:0000313" key="2">
    <source>
        <dbReference type="Proteomes" id="UP000244336"/>
    </source>
</evidence>
<proteinExistence type="predicted"/>
<name>A0A2T7E3D1_9POAL</name>
<protein>
    <submittedName>
        <fullName evidence="1">Uncharacterized protein</fullName>
    </submittedName>
</protein>
<evidence type="ECO:0000313" key="1">
    <source>
        <dbReference type="EMBL" id="PUZ62339.1"/>
    </source>
</evidence>
<dbReference type="Gramene" id="PUZ62339">
    <property type="protein sequence ID" value="PUZ62339"/>
    <property type="gene ID" value="GQ55_4G349000"/>
</dbReference>
<dbReference type="AlphaFoldDB" id="A0A2T7E3D1"/>
<dbReference type="EMBL" id="CM009752">
    <property type="protein sequence ID" value="PUZ62339.1"/>
    <property type="molecule type" value="Genomic_DNA"/>
</dbReference>
<accession>A0A2T7E3D1</accession>